<comment type="similarity">
    <text evidence="5">Belongs to the DksA family.</text>
</comment>
<dbReference type="HAMAP" id="MF_00926">
    <property type="entry name" value="DksA"/>
    <property type="match status" value="1"/>
</dbReference>
<dbReference type="InterPro" id="IPR037187">
    <property type="entry name" value="DnaK_N"/>
</dbReference>
<feature type="zinc finger region" description="dksA C4-type" evidence="6">
    <location>
        <begin position="205"/>
        <end position="229"/>
    </location>
</feature>
<evidence type="ECO:0000256" key="6">
    <source>
        <dbReference type="PROSITE-ProRule" id="PRU00510"/>
    </source>
</evidence>
<gene>
    <name evidence="5" type="primary">dksA</name>
    <name evidence="10" type="ORF">HYPDE_33663</name>
</gene>
<dbReference type="Gene3D" id="1.20.120.910">
    <property type="entry name" value="DksA, coiled-coil domain"/>
    <property type="match status" value="1"/>
</dbReference>
<organism evidence="10 11">
    <name type="scientific">Hyphomicrobium denitrificans 1NES1</name>
    <dbReference type="NCBI Taxonomy" id="670307"/>
    <lineage>
        <taxon>Bacteria</taxon>
        <taxon>Pseudomonadati</taxon>
        <taxon>Pseudomonadota</taxon>
        <taxon>Alphaproteobacteria</taxon>
        <taxon>Hyphomicrobiales</taxon>
        <taxon>Hyphomicrobiaceae</taxon>
        <taxon>Hyphomicrobium</taxon>
    </lineage>
</organism>
<dbReference type="InterPro" id="IPR000962">
    <property type="entry name" value="Znf_DskA_TraR"/>
</dbReference>
<dbReference type="GO" id="GO:0005737">
    <property type="term" value="C:cytoplasm"/>
    <property type="evidence" value="ECO:0007669"/>
    <property type="project" value="UniProtKB-SubCell"/>
</dbReference>
<feature type="region of interest" description="Disordered" evidence="7">
    <location>
        <begin position="1"/>
        <end position="104"/>
    </location>
</feature>
<dbReference type="Pfam" id="PF21157">
    <property type="entry name" value="DksA_N"/>
    <property type="match status" value="1"/>
</dbReference>
<dbReference type="GO" id="GO:0008270">
    <property type="term" value="F:zinc ion binding"/>
    <property type="evidence" value="ECO:0007669"/>
    <property type="project" value="UniProtKB-UniRule"/>
</dbReference>
<name>N0BE56_9HYPH</name>
<evidence type="ECO:0000313" key="11">
    <source>
        <dbReference type="Proteomes" id="UP000005952"/>
    </source>
</evidence>
<comment type="subcellular location">
    <subcellularLocation>
        <location evidence="5">Cytoplasm</location>
    </subcellularLocation>
</comment>
<keyword evidence="4 5" id="KW-0862">Zinc</keyword>
<dbReference type="STRING" id="670307.HYPDE_33663"/>
<evidence type="ECO:0000256" key="7">
    <source>
        <dbReference type="SAM" id="MobiDB-lite"/>
    </source>
</evidence>
<keyword evidence="3 5" id="KW-0863">Zinc-finger</keyword>
<feature type="compositionally biased region" description="Low complexity" evidence="7">
    <location>
        <begin position="62"/>
        <end position="87"/>
    </location>
</feature>
<dbReference type="Proteomes" id="UP000005952">
    <property type="component" value="Chromosome"/>
</dbReference>
<feature type="domain" description="Zinc finger DksA/TraR C4-type" evidence="8">
    <location>
        <begin position="200"/>
        <end position="235"/>
    </location>
</feature>
<evidence type="ECO:0000256" key="4">
    <source>
        <dbReference type="ARBA" id="ARBA00022833"/>
    </source>
</evidence>
<evidence type="ECO:0000256" key="5">
    <source>
        <dbReference type="HAMAP-Rule" id="MF_00926"/>
    </source>
</evidence>
<dbReference type="AlphaFoldDB" id="N0BE56"/>
<keyword evidence="11" id="KW-1185">Reference proteome</keyword>
<dbReference type="PROSITE" id="PS51128">
    <property type="entry name" value="ZF_DKSA_2"/>
    <property type="match status" value="1"/>
</dbReference>
<proteinExistence type="inferred from homology"/>
<reference evidence="10 11" key="1">
    <citation type="journal article" date="2013" name="Genome Announc.">
        <title>Genome sequences for three denitrifying bacterial strains isolated from a uranium- and nitrate-contaminated subsurface environment.</title>
        <authorList>
            <person name="Venkatramanan R."/>
            <person name="Prakash O."/>
            <person name="Woyke T."/>
            <person name="Chain P."/>
            <person name="Goodwin L.A."/>
            <person name="Watson D."/>
            <person name="Brooks S."/>
            <person name="Kostka J.E."/>
            <person name="Green S.J."/>
        </authorList>
    </citation>
    <scope>NUCLEOTIDE SEQUENCE [LARGE SCALE GENOMIC DNA]</scope>
    <source>
        <strain evidence="10 11">1NES1</strain>
    </source>
</reference>
<feature type="domain" description="DnaK suppressor protein DksA N-terminal" evidence="9">
    <location>
        <begin position="128"/>
        <end position="197"/>
    </location>
</feature>
<protein>
    <recommendedName>
        <fullName evidence="5">RNA polymerase-binding transcription factor DksA</fullName>
    </recommendedName>
</protein>
<evidence type="ECO:0000259" key="9">
    <source>
        <dbReference type="Pfam" id="PF21157"/>
    </source>
</evidence>
<dbReference type="InterPro" id="IPR020458">
    <property type="entry name" value="Znf_DskA_TraR_CS"/>
</dbReference>
<dbReference type="GO" id="GO:0010468">
    <property type="term" value="P:regulation of gene expression"/>
    <property type="evidence" value="ECO:0007669"/>
    <property type="project" value="UniProtKB-UniRule"/>
</dbReference>
<dbReference type="InterPro" id="IPR012784">
    <property type="entry name" value="DksA_RNA_pol-bd"/>
</dbReference>
<dbReference type="HOGENOM" id="CLU_043144_2_2_5"/>
<dbReference type="PROSITE" id="PS01102">
    <property type="entry name" value="ZF_DKSA_1"/>
    <property type="match status" value="1"/>
</dbReference>
<evidence type="ECO:0000256" key="2">
    <source>
        <dbReference type="ARBA" id="ARBA00022723"/>
    </source>
</evidence>
<dbReference type="SUPFAM" id="SSF109635">
    <property type="entry name" value="DnaK suppressor protein DksA, alpha-hairpin domain"/>
    <property type="match status" value="1"/>
</dbReference>
<keyword evidence="2 5" id="KW-0479">Metal-binding</keyword>
<evidence type="ECO:0000259" key="8">
    <source>
        <dbReference type="Pfam" id="PF01258"/>
    </source>
</evidence>
<sequence>MSKTIAGKAAKGKSADKKAVAKAAHSAKASKTSASKPAADKKKTAKSAVKPAPVKSSKEKTATAAKPAVQKPAAPGVAARQAAAPKPASKKSEGTNKKMAPRVKIADIVLPPGYKPSDGEPFMNDMHKAYFRKRLLDWKDEILRQTRETLAILHEDSTQHADLADRATSETDRATELRTRDRQRKLIAKIDAALGRIEDGTYGYCEDTGEPIGLKRLDARPIATLSVEAQERHERRERVYREE</sequence>
<dbReference type="NCBIfam" id="TIGR02420">
    <property type="entry name" value="dksA"/>
    <property type="match status" value="1"/>
</dbReference>
<dbReference type="EMBL" id="CP005587">
    <property type="protein sequence ID" value="AGK58405.1"/>
    <property type="molecule type" value="Genomic_DNA"/>
</dbReference>
<evidence type="ECO:0000256" key="3">
    <source>
        <dbReference type="ARBA" id="ARBA00022771"/>
    </source>
</evidence>
<dbReference type="KEGG" id="hdt:HYPDE_33663"/>
<dbReference type="PANTHER" id="PTHR33823:SF2">
    <property type="entry name" value="RNA POLYMERASE-BINDING TRANSCRIPTION FACTOR DKSA"/>
    <property type="match status" value="1"/>
</dbReference>
<comment type="function">
    <text evidence="5">Transcription factor that acts by binding directly to the RNA polymerase (RNAP). Required for negative regulation of rRNA expression and positive regulation of several amino acid biosynthesis promoters.</text>
</comment>
<dbReference type="eggNOG" id="COG1734">
    <property type="taxonomic scope" value="Bacteria"/>
</dbReference>
<evidence type="ECO:0000313" key="10">
    <source>
        <dbReference type="EMBL" id="AGK58405.1"/>
    </source>
</evidence>
<comment type="caution">
    <text evidence="5">Lacks conserved residue(s) required for the propagation of feature annotation.</text>
</comment>
<dbReference type="SUPFAM" id="SSF57716">
    <property type="entry name" value="Glucocorticoid receptor-like (DNA-binding domain)"/>
    <property type="match status" value="1"/>
</dbReference>
<dbReference type="InterPro" id="IPR048489">
    <property type="entry name" value="DksA_N"/>
</dbReference>
<feature type="compositionally biased region" description="Low complexity" evidence="7">
    <location>
        <begin position="46"/>
        <end position="55"/>
    </location>
</feature>
<keyword evidence="1 5" id="KW-0963">Cytoplasm</keyword>
<accession>N0BE56</accession>
<evidence type="ECO:0000256" key="1">
    <source>
        <dbReference type="ARBA" id="ARBA00022490"/>
    </source>
</evidence>
<comment type="subunit">
    <text evidence="5">Interacts directly with the RNA polymerase.</text>
</comment>
<dbReference type="Pfam" id="PF01258">
    <property type="entry name" value="zf-dskA_traR"/>
    <property type="match status" value="1"/>
</dbReference>
<feature type="compositionally biased region" description="Low complexity" evidence="7">
    <location>
        <begin position="21"/>
        <end position="37"/>
    </location>
</feature>
<dbReference type="PANTHER" id="PTHR33823">
    <property type="entry name" value="RNA POLYMERASE-BINDING TRANSCRIPTION FACTOR DKSA-RELATED"/>
    <property type="match status" value="1"/>
</dbReference>